<protein>
    <recommendedName>
        <fullName evidence="5">Heme haloperoxidase family profile domain-containing protein</fullName>
    </recommendedName>
</protein>
<evidence type="ECO:0008006" key="5">
    <source>
        <dbReference type="Google" id="ProtNLM"/>
    </source>
</evidence>
<feature type="compositionally biased region" description="Polar residues" evidence="1">
    <location>
        <begin position="254"/>
        <end position="263"/>
    </location>
</feature>
<keyword evidence="4" id="KW-1185">Reference proteome</keyword>
<dbReference type="OrthoDB" id="2110578at2759"/>
<evidence type="ECO:0000313" key="3">
    <source>
        <dbReference type="EMBL" id="PWN35970.1"/>
    </source>
</evidence>
<dbReference type="RefSeq" id="XP_025356272.1">
    <property type="nucleotide sequence ID" value="XM_025501408.1"/>
</dbReference>
<sequence>MKFLTLVAGFSAAFAAVSAQSSNQSICDKYTTALLKDNNATNQKTVLTLVVNTALIGTYSNATGAPKNNVTGILNNGTYGGQPVSLLKFFDGSLKSTNRNGNPTAVNFLDGGGAEPLKMNMPANDSSSNQYTLVTHLYEFFGTLLGCSDQTQNGPFMTYQGVQSMSQVHRFMNLDETEMNYFIEQVGMSATSFGVSDADAMTVGNSLNKTFNYRCAPPVVLGPGFANVSQSTCLAADCMVYSPPDCNQMGDSYPNGTNNAQPQSAAASGSSSGSSGSGGSGMSGKDGSSSLIVNFVGALALAAAGAIAVSL</sequence>
<gene>
    <name evidence="3" type="ORF">FA14DRAFT_184804</name>
</gene>
<dbReference type="InParanoid" id="A0A316VEL9"/>
<dbReference type="EMBL" id="KZ819603">
    <property type="protein sequence ID" value="PWN35970.1"/>
    <property type="molecule type" value="Genomic_DNA"/>
</dbReference>
<evidence type="ECO:0000313" key="4">
    <source>
        <dbReference type="Proteomes" id="UP000245771"/>
    </source>
</evidence>
<dbReference type="STRING" id="1280837.A0A316VEL9"/>
<dbReference type="Proteomes" id="UP000245771">
    <property type="component" value="Unassembled WGS sequence"/>
</dbReference>
<evidence type="ECO:0000256" key="1">
    <source>
        <dbReference type="SAM" id="MobiDB-lite"/>
    </source>
</evidence>
<reference evidence="3 4" key="1">
    <citation type="journal article" date="2018" name="Mol. Biol. Evol.">
        <title>Broad Genomic Sampling Reveals a Smut Pathogenic Ancestry of the Fungal Clade Ustilaginomycotina.</title>
        <authorList>
            <person name="Kijpornyongpan T."/>
            <person name="Mondo S.J."/>
            <person name="Barry K."/>
            <person name="Sandor L."/>
            <person name="Lee J."/>
            <person name="Lipzen A."/>
            <person name="Pangilinan J."/>
            <person name="LaButti K."/>
            <person name="Hainaut M."/>
            <person name="Henrissat B."/>
            <person name="Grigoriev I.V."/>
            <person name="Spatafora J.W."/>
            <person name="Aime M.C."/>
        </authorList>
    </citation>
    <scope>NUCLEOTIDE SEQUENCE [LARGE SCALE GENOMIC DNA]</scope>
    <source>
        <strain evidence="3 4">MCA 3882</strain>
    </source>
</reference>
<dbReference type="AlphaFoldDB" id="A0A316VEL9"/>
<feature type="compositionally biased region" description="Low complexity" evidence="1">
    <location>
        <begin position="264"/>
        <end position="274"/>
    </location>
</feature>
<accession>A0A316VEL9</accession>
<feature type="chain" id="PRO_5016260451" description="Heme haloperoxidase family profile domain-containing protein" evidence="2">
    <location>
        <begin position="20"/>
        <end position="311"/>
    </location>
</feature>
<name>A0A316VEL9_9BASI</name>
<feature type="region of interest" description="Disordered" evidence="1">
    <location>
        <begin position="251"/>
        <end position="283"/>
    </location>
</feature>
<feature type="signal peptide" evidence="2">
    <location>
        <begin position="1"/>
        <end position="19"/>
    </location>
</feature>
<organism evidence="3 4">
    <name type="scientific">Meira miltonrushii</name>
    <dbReference type="NCBI Taxonomy" id="1280837"/>
    <lineage>
        <taxon>Eukaryota</taxon>
        <taxon>Fungi</taxon>
        <taxon>Dikarya</taxon>
        <taxon>Basidiomycota</taxon>
        <taxon>Ustilaginomycotina</taxon>
        <taxon>Exobasidiomycetes</taxon>
        <taxon>Exobasidiales</taxon>
        <taxon>Brachybasidiaceae</taxon>
        <taxon>Meira</taxon>
    </lineage>
</organism>
<keyword evidence="2" id="KW-0732">Signal</keyword>
<evidence type="ECO:0000256" key="2">
    <source>
        <dbReference type="SAM" id="SignalP"/>
    </source>
</evidence>
<proteinExistence type="predicted"/>
<dbReference type="GeneID" id="37023189"/>